<evidence type="ECO:0000313" key="2">
    <source>
        <dbReference type="EMBL" id="AUG28759.1"/>
    </source>
</evidence>
<dbReference type="Proteomes" id="UP000233276">
    <property type="component" value="Chromosome"/>
</dbReference>
<feature type="region of interest" description="Disordered" evidence="1">
    <location>
        <begin position="135"/>
        <end position="159"/>
    </location>
</feature>
<dbReference type="EMBL" id="CP025299">
    <property type="protein sequence ID" value="AUG28759.1"/>
    <property type="molecule type" value="Genomic_DNA"/>
</dbReference>
<name>A0A2K9DD12_9MICO</name>
<evidence type="ECO:0000256" key="1">
    <source>
        <dbReference type="SAM" id="MobiDB-lite"/>
    </source>
</evidence>
<proteinExistence type="predicted"/>
<sequence length="159" mass="17542">MGNETDRRATAAEKRKKALDLRRAGWSFDDIAAEVGYSGKGAAHTAVRKGISDIVRESAQELIELELSRLDDMFAGFYEQARNGDLFAVDRALKIMDQRAKFLGLYDRKEDDTAAEVRAELRRFRENLSGLFTADDTYGQVSDDASGSEDVPGDGEPGS</sequence>
<protein>
    <submittedName>
        <fullName evidence="2">Uncharacterized protein</fullName>
    </submittedName>
</protein>
<evidence type="ECO:0000313" key="3">
    <source>
        <dbReference type="Proteomes" id="UP000233276"/>
    </source>
</evidence>
<dbReference type="AlphaFoldDB" id="A0A2K9DD12"/>
<reference evidence="2 3" key="1">
    <citation type="submission" date="2017-12" db="EMBL/GenBank/DDBJ databases">
        <title>Isolation and characterization of estrogens degradatiion strain Microbacterium hominis SJTG1.</title>
        <authorList>
            <person name="Xiong W."/>
            <person name="Yin C."/>
            <person name="Zheng D."/>
            <person name="Liang R."/>
        </authorList>
    </citation>
    <scope>NUCLEOTIDE SEQUENCE [LARGE SCALE GENOMIC DNA]</scope>
    <source>
        <strain evidence="2 3">SJTG1</strain>
    </source>
</reference>
<dbReference type="KEGG" id="mhos:CXR34_04240"/>
<dbReference type="RefSeq" id="WP_101305687.1">
    <property type="nucleotide sequence ID" value="NZ_CP025299.1"/>
</dbReference>
<accession>A0A2K9DD12</accession>
<gene>
    <name evidence="2" type="ORF">CXR34_04240</name>
</gene>
<organism evidence="2 3">
    <name type="scientific">Microbacterium hominis</name>
    <dbReference type="NCBI Taxonomy" id="162426"/>
    <lineage>
        <taxon>Bacteria</taxon>
        <taxon>Bacillati</taxon>
        <taxon>Actinomycetota</taxon>
        <taxon>Actinomycetes</taxon>
        <taxon>Micrococcales</taxon>
        <taxon>Microbacteriaceae</taxon>
        <taxon>Microbacterium</taxon>
    </lineage>
</organism>